<feature type="domain" description="HTH cro/C1-type" evidence="3">
    <location>
        <begin position="52"/>
        <end position="97"/>
    </location>
</feature>
<reference evidence="4" key="1">
    <citation type="submission" date="2021-05" db="EMBL/GenBank/DDBJ databases">
        <title>Energy efficiency and biological interactions define the core microbiome of deep oligotrophic groundwater.</title>
        <authorList>
            <person name="Mehrshad M."/>
            <person name="Lopez-Fernandez M."/>
            <person name="Bell E."/>
            <person name="Bernier-Latmani R."/>
            <person name="Bertilsson S."/>
            <person name="Dopson M."/>
        </authorList>
    </citation>
    <scope>NUCLEOTIDE SEQUENCE</scope>
    <source>
        <strain evidence="4">Modern_marine.mb.64</strain>
    </source>
</reference>
<dbReference type="NCBIfam" id="TIGR02607">
    <property type="entry name" value="antidote_HigA"/>
    <property type="match status" value="1"/>
</dbReference>
<evidence type="ECO:0000256" key="1">
    <source>
        <dbReference type="ARBA" id="ARBA00023125"/>
    </source>
</evidence>
<proteinExistence type="predicted"/>
<name>A0A948RXL7_UNCEI</name>
<dbReference type="PANTHER" id="PTHR36924">
    <property type="entry name" value="ANTITOXIN HIGA-1"/>
    <property type="match status" value="1"/>
</dbReference>
<dbReference type="AlphaFoldDB" id="A0A948RXL7"/>
<dbReference type="InterPro" id="IPR001387">
    <property type="entry name" value="Cro/C1-type_HTH"/>
</dbReference>
<gene>
    <name evidence="4" type="ORF">KJ970_11130</name>
</gene>
<evidence type="ECO:0000313" key="5">
    <source>
        <dbReference type="Proteomes" id="UP000777784"/>
    </source>
</evidence>
<dbReference type="InterPro" id="IPR013430">
    <property type="entry name" value="Toxin_antidote_HigA"/>
</dbReference>
<evidence type="ECO:0000256" key="2">
    <source>
        <dbReference type="SAM" id="MobiDB-lite"/>
    </source>
</evidence>
<dbReference type="Pfam" id="PF01381">
    <property type="entry name" value="HTH_3"/>
    <property type="match status" value="1"/>
</dbReference>
<dbReference type="EMBL" id="JAHJDP010000065">
    <property type="protein sequence ID" value="MBU2691469.1"/>
    <property type="molecule type" value="Genomic_DNA"/>
</dbReference>
<keyword evidence="1" id="KW-0238">DNA-binding</keyword>
<sequence>MTNGGSVSGGTTETPTMSRSWITTKDRLMAKKMDPVHPGEILLEEFLVPMELSQNKLACDLGVSPRRINEIVLGKRAITADTALRLARYFKMSPEFWMGLQMEYELDVEADRLGQRLKKEVGMYRKVG</sequence>
<evidence type="ECO:0000313" key="4">
    <source>
        <dbReference type="EMBL" id="MBU2691469.1"/>
    </source>
</evidence>
<dbReference type="Proteomes" id="UP000777784">
    <property type="component" value="Unassembled WGS sequence"/>
</dbReference>
<dbReference type="CDD" id="cd00093">
    <property type="entry name" value="HTH_XRE"/>
    <property type="match status" value="1"/>
</dbReference>
<protein>
    <submittedName>
        <fullName evidence="4">HigA family addiction module antidote protein</fullName>
    </submittedName>
</protein>
<dbReference type="SUPFAM" id="SSF47413">
    <property type="entry name" value="lambda repressor-like DNA-binding domains"/>
    <property type="match status" value="1"/>
</dbReference>
<accession>A0A948RXL7</accession>
<evidence type="ECO:0000259" key="3">
    <source>
        <dbReference type="PROSITE" id="PS50943"/>
    </source>
</evidence>
<comment type="caution">
    <text evidence="4">The sequence shown here is derived from an EMBL/GenBank/DDBJ whole genome shotgun (WGS) entry which is preliminary data.</text>
</comment>
<dbReference type="Gene3D" id="1.10.260.40">
    <property type="entry name" value="lambda repressor-like DNA-binding domains"/>
    <property type="match status" value="1"/>
</dbReference>
<dbReference type="GO" id="GO:0003677">
    <property type="term" value="F:DNA binding"/>
    <property type="evidence" value="ECO:0007669"/>
    <property type="project" value="UniProtKB-KW"/>
</dbReference>
<feature type="region of interest" description="Disordered" evidence="2">
    <location>
        <begin position="1"/>
        <end position="20"/>
    </location>
</feature>
<dbReference type="InterPro" id="IPR010982">
    <property type="entry name" value="Lambda_DNA-bd_dom_sf"/>
</dbReference>
<dbReference type="PANTHER" id="PTHR36924:SF1">
    <property type="entry name" value="ANTITOXIN HIGA-1"/>
    <property type="match status" value="1"/>
</dbReference>
<dbReference type="SMART" id="SM00530">
    <property type="entry name" value="HTH_XRE"/>
    <property type="match status" value="1"/>
</dbReference>
<organism evidence="4 5">
    <name type="scientific">Eiseniibacteriota bacterium</name>
    <dbReference type="NCBI Taxonomy" id="2212470"/>
    <lineage>
        <taxon>Bacteria</taxon>
        <taxon>Candidatus Eiseniibacteriota</taxon>
    </lineage>
</organism>
<dbReference type="PROSITE" id="PS50943">
    <property type="entry name" value="HTH_CROC1"/>
    <property type="match status" value="1"/>
</dbReference>